<dbReference type="InterPro" id="IPR013083">
    <property type="entry name" value="Znf_RING/FYVE/PHD"/>
</dbReference>
<dbReference type="AlphaFoldDB" id="A0A8T3CU12"/>
<feature type="region of interest" description="Disordered" evidence="5">
    <location>
        <begin position="129"/>
        <end position="150"/>
    </location>
</feature>
<dbReference type="Gene3D" id="3.30.40.10">
    <property type="entry name" value="Zinc/RING finger domain, C3HC4 (zinc finger)"/>
    <property type="match status" value="1"/>
</dbReference>
<dbReference type="Proteomes" id="UP000829720">
    <property type="component" value="Unassembled WGS sequence"/>
</dbReference>
<evidence type="ECO:0000256" key="2">
    <source>
        <dbReference type="ARBA" id="ARBA00022771"/>
    </source>
</evidence>
<protein>
    <submittedName>
        <fullName evidence="8">Uncharacterized protein</fullName>
    </submittedName>
</protein>
<evidence type="ECO:0000256" key="1">
    <source>
        <dbReference type="ARBA" id="ARBA00022723"/>
    </source>
</evidence>
<sequence length="313" mass="36244">MCSHSFCRACLKQCWDSKTSRECPVCRIEATGAEPPSNLVLKNLCEAFSQETSQRVSASSDSLCSLHGEKLKLFCLDDEEPICIICQTSEKHENHKLRPVQEAALKYKDDLGKALKPLKAKLEEMQKAKQTCDQRAKRITSQSEQGERQMREEFEKLHKFLRDEENSGIASMKEEEKKKGELVKRKTEALTKDMEALSCSIRSIEQEMRREDITFLQNYKDTKKRAQVTVQVPEEAPSEDMDVSKHLDKRKDRVMEKMLQVFQYLGEPSHWKTTMNSPDNKNMYFIVESSEYTRDHNVGRICCIEESQVCLKN</sequence>
<gene>
    <name evidence="8" type="ORF">AGOR_G00172790</name>
</gene>
<evidence type="ECO:0000256" key="4">
    <source>
        <dbReference type="PROSITE-ProRule" id="PRU00024"/>
    </source>
</evidence>
<keyword evidence="9" id="KW-1185">Reference proteome</keyword>
<evidence type="ECO:0000256" key="5">
    <source>
        <dbReference type="SAM" id="MobiDB-lite"/>
    </source>
</evidence>
<feature type="domain" description="B box-type" evidence="7">
    <location>
        <begin position="59"/>
        <end position="100"/>
    </location>
</feature>
<evidence type="ECO:0000313" key="9">
    <source>
        <dbReference type="Proteomes" id="UP000829720"/>
    </source>
</evidence>
<dbReference type="SMART" id="SM00336">
    <property type="entry name" value="BBOX"/>
    <property type="match status" value="1"/>
</dbReference>
<dbReference type="InterPro" id="IPR001841">
    <property type="entry name" value="Znf_RING"/>
</dbReference>
<reference evidence="8" key="1">
    <citation type="submission" date="2021-01" db="EMBL/GenBank/DDBJ databases">
        <authorList>
            <person name="Zahm M."/>
            <person name="Roques C."/>
            <person name="Cabau C."/>
            <person name="Klopp C."/>
            <person name="Donnadieu C."/>
            <person name="Jouanno E."/>
            <person name="Lampietro C."/>
            <person name="Louis A."/>
            <person name="Herpin A."/>
            <person name="Echchiki A."/>
            <person name="Berthelot C."/>
            <person name="Parey E."/>
            <person name="Roest-Crollius H."/>
            <person name="Braasch I."/>
            <person name="Postlethwait J."/>
            <person name="Bobe J."/>
            <person name="Montfort J."/>
            <person name="Bouchez O."/>
            <person name="Begum T."/>
            <person name="Mejri S."/>
            <person name="Adams A."/>
            <person name="Chen W.-J."/>
            <person name="Guiguen Y."/>
        </authorList>
    </citation>
    <scope>NUCLEOTIDE SEQUENCE</scope>
    <source>
        <tissue evidence="8">Blood</tissue>
    </source>
</reference>
<comment type="caution">
    <text evidence="8">The sequence shown here is derived from an EMBL/GenBank/DDBJ whole genome shotgun (WGS) entry which is preliminary data.</text>
</comment>
<keyword evidence="1" id="KW-0479">Metal-binding</keyword>
<name>A0A8T3CU12_9TELE</name>
<feature type="domain" description="RING-type" evidence="6">
    <location>
        <begin position="2"/>
        <end position="27"/>
    </location>
</feature>
<proteinExistence type="predicted"/>
<dbReference type="PANTHER" id="PTHR24103">
    <property type="entry name" value="E3 UBIQUITIN-PROTEIN LIGASE TRIM"/>
    <property type="match status" value="1"/>
</dbReference>
<dbReference type="InterPro" id="IPR050143">
    <property type="entry name" value="TRIM/RBCC"/>
</dbReference>
<dbReference type="Pfam" id="PF00643">
    <property type="entry name" value="zf-B_box"/>
    <property type="match status" value="1"/>
</dbReference>
<organism evidence="8 9">
    <name type="scientific">Albula goreensis</name>
    <dbReference type="NCBI Taxonomy" id="1534307"/>
    <lineage>
        <taxon>Eukaryota</taxon>
        <taxon>Metazoa</taxon>
        <taxon>Chordata</taxon>
        <taxon>Craniata</taxon>
        <taxon>Vertebrata</taxon>
        <taxon>Euteleostomi</taxon>
        <taxon>Actinopterygii</taxon>
        <taxon>Neopterygii</taxon>
        <taxon>Teleostei</taxon>
        <taxon>Albuliformes</taxon>
        <taxon>Albulidae</taxon>
        <taxon>Albula</taxon>
    </lineage>
</organism>
<dbReference type="PROSITE" id="PS50119">
    <property type="entry name" value="ZF_BBOX"/>
    <property type="match status" value="1"/>
</dbReference>
<evidence type="ECO:0000256" key="3">
    <source>
        <dbReference type="ARBA" id="ARBA00022833"/>
    </source>
</evidence>
<accession>A0A8T3CU12</accession>
<dbReference type="InterPro" id="IPR000315">
    <property type="entry name" value="Znf_B-box"/>
</dbReference>
<dbReference type="InterPro" id="IPR017907">
    <property type="entry name" value="Znf_RING_CS"/>
</dbReference>
<evidence type="ECO:0000259" key="6">
    <source>
        <dbReference type="PROSITE" id="PS50089"/>
    </source>
</evidence>
<dbReference type="PROSITE" id="PS50089">
    <property type="entry name" value="ZF_RING_2"/>
    <property type="match status" value="1"/>
</dbReference>
<dbReference type="OrthoDB" id="654191at2759"/>
<dbReference type="GO" id="GO:0008270">
    <property type="term" value="F:zinc ion binding"/>
    <property type="evidence" value="ECO:0007669"/>
    <property type="project" value="UniProtKB-KW"/>
</dbReference>
<dbReference type="EMBL" id="JAERUA010000016">
    <property type="protein sequence ID" value="KAI1888829.1"/>
    <property type="molecule type" value="Genomic_DNA"/>
</dbReference>
<dbReference type="SUPFAM" id="SSF57845">
    <property type="entry name" value="B-box zinc-binding domain"/>
    <property type="match status" value="1"/>
</dbReference>
<dbReference type="PROSITE" id="PS00518">
    <property type="entry name" value="ZF_RING_1"/>
    <property type="match status" value="1"/>
</dbReference>
<evidence type="ECO:0000313" key="8">
    <source>
        <dbReference type="EMBL" id="KAI1888829.1"/>
    </source>
</evidence>
<keyword evidence="3" id="KW-0862">Zinc</keyword>
<keyword evidence="2 4" id="KW-0863">Zinc-finger</keyword>
<evidence type="ECO:0000259" key="7">
    <source>
        <dbReference type="PROSITE" id="PS50119"/>
    </source>
</evidence>
<dbReference type="SUPFAM" id="SSF57850">
    <property type="entry name" value="RING/U-box"/>
    <property type="match status" value="1"/>
</dbReference>
<dbReference type="Gene3D" id="3.30.160.60">
    <property type="entry name" value="Classic Zinc Finger"/>
    <property type="match status" value="1"/>
</dbReference>